<evidence type="ECO:0000256" key="3">
    <source>
        <dbReference type="ARBA" id="ARBA00022630"/>
    </source>
</evidence>
<dbReference type="STRING" id="1335309.GA0116948_11365"/>
<evidence type="ECO:0000256" key="1">
    <source>
        <dbReference type="ARBA" id="ARBA00001917"/>
    </source>
</evidence>
<dbReference type="SUPFAM" id="SSF55469">
    <property type="entry name" value="FMN-dependent nitroreductase-like"/>
    <property type="match status" value="1"/>
</dbReference>
<keyword evidence="8" id="KW-1185">Reference proteome</keyword>
<evidence type="ECO:0000256" key="2">
    <source>
        <dbReference type="ARBA" id="ARBA00007118"/>
    </source>
</evidence>
<dbReference type="PANTHER" id="PTHR43673:SF2">
    <property type="entry name" value="NITROREDUCTASE"/>
    <property type="match status" value="1"/>
</dbReference>
<evidence type="ECO:0000313" key="8">
    <source>
        <dbReference type="Proteomes" id="UP000242818"/>
    </source>
</evidence>
<evidence type="ECO:0000256" key="5">
    <source>
        <dbReference type="ARBA" id="ARBA00023002"/>
    </source>
</evidence>
<evidence type="ECO:0000259" key="6">
    <source>
        <dbReference type="Pfam" id="PF00881"/>
    </source>
</evidence>
<accession>A0A1C4FCP3</accession>
<keyword evidence="5" id="KW-0560">Oxidoreductase</keyword>
<evidence type="ECO:0000256" key="4">
    <source>
        <dbReference type="ARBA" id="ARBA00022643"/>
    </source>
</evidence>
<dbReference type="AlphaFoldDB" id="A0A1C4FCP3"/>
<keyword evidence="4" id="KW-0288">FMN</keyword>
<dbReference type="EMBL" id="FMAR01000013">
    <property type="protein sequence ID" value="SCC53646.1"/>
    <property type="molecule type" value="Genomic_DNA"/>
</dbReference>
<sequence>MSIINSLQWRYAVKRMTGQKVEQEKVNVVLEAARQAASSIGLQPFSVIVVKNEELRKQIAPLAYNQPQITECSHLLIFAAWTDMSEAQVEEYIQQIAVERGVPREALQGFKDTAWGAVAGKTPEQRFEWFARQAYISFGTAIAAAAYEKIDSCPMEGFNGPALDTLLGLDKKNLRSVTLLALGHRDEVNDKLAGAAKVRRAKEKFIIEL</sequence>
<name>A0A1C4FCP3_9BACT</name>
<dbReference type="RefSeq" id="WP_089714132.1">
    <property type="nucleotide sequence ID" value="NZ_FMAR01000013.1"/>
</dbReference>
<dbReference type="PANTHER" id="PTHR43673">
    <property type="entry name" value="NAD(P)H NITROREDUCTASE YDGI-RELATED"/>
    <property type="match status" value="1"/>
</dbReference>
<comment type="cofactor">
    <cofactor evidence="1">
        <name>FMN</name>
        <dbReference type="ChEBI" id="CHEBI:58210"/>
    </cofactor>
</comment>
<dbReference type="OrthoDB" id="9809288at2"/>
<dbReference type="InterPro" id="IPR000415">
    <property type="entry name" value="Nitroreductase-like"/>
</dbReference>
<organism evidence="7 8">
    <name type="scientific">Chitinophaga costaii</name>
    <dbReference type="NCBI Taxonomy" id="1335309"/>
    <lineage>
        <taxon>Bacteria</taxon>
        <taxon>Pseudomonadati</taxon>
        <taxon>Bacteroidota</taxon>
        <taxon>Chitinophagia</taxon>
        <taxon>Chitinophagales</taxon>
        <taxon>Chitinophagaceae</taxon>
        <taxon>Chitinophaga</taxon>
    </lineage>
</organism>
<dbReference type="InterPro" id="IPR029479">
    <property type="entry name" value="Nitroreductase"/>
</dbReference>
<protein>
    <submittedName>
        <fullName evidence="7">Nitroreductase</fullName>
    </submittedName>
</protein>
<dbReference type="Gene3D" id="3.40.109.10">
    <property type="entry name" value="NADH Oxidase"/>
    <property type="match status" value="1"/>
</dbReference>
<comment type="similarity">
    <text evidence="2">Belongs to the nitroreductase family.</text>
</comment>
<dbReference type="Proteomes" id="UP000242818">
    <property type="component" value="Unassembled WGS sequence"/>
</dbReference>
<gene>
    <name evidence="7" type="ORF">GA0116948_11365</name>
</gene>
<proteinExistence type="inferred from homology"/>
<dbReference type="GO" id="GO:0016491">
    <property type="term" value="F:oxidoreductase activity"/>
    <property type="evidence" value="ECO:0007669"/>
    <property type="project" value="UniProtKB-KW"/>
</dbReference>
<evidence type="ECO:0000313" key="7">
    <source>
        <dbReference type="EMBL" id="SCC53646.1"/>
    </source>
</evidence>
<dbReference type="Pfam" id="PF00881">
    <property type="entry name" value="Nitroreductase"/>
    <property type="match status" value="1"/>
</dbReference>
<reference evidence="7 8" key="1">
    <citation type="submission" date="2016-08" db="EMBL/GenBank/DDBJ databases">
        <authorList>
            <person name="Seilhamer J.J."/>
        </authorList>
    </citation>
    <scope>NUCLEOTIDE SEQUENCE [LARGE SCALE GENOMIC DNA]</scope>
    <source>
        <strain evidence="7 8">A37T2</strain>
    </source>
</reference>
<keyword evidence="3" id="KW-0285">Flavoprotein</keyword>
<feature type="domain" description="Nitroreductase" evidence="6">
    <location>
        <begin position="8"/>
        <end position="184"/>
    </location>
</feature>